<feature type="domain" description="HTH cro/C1-type" evidence="1">
    <location>
        <begin position="6"/>
        <end position="61"/>
    </location>
</feature>
<dbReference type="Gene3D" id="1.10.260.40">
    <property type="entry name" value="lambda repressor-like DNA-binding domains"/>
    <property type="match status" value="1"/>
</dbReference>
<evidence type="ECO:0000313" key="2">
    <source>
        <dbReference type="EMBL" id="RHK02282.1"/>
    </source>
</evidence>
<protein>
    <submittedName>
        <fullName evidence="2">XRE family transcriptional regulator</fullName>
    </submittedName>
</protein>
<dbReference type="SMART" id="SM00530">
    <property type="entry name" value="HTH_XRE"/>
    <property type="match status" value="1"/>
</dbReference>
<dbReference type="CDD" id="cd00093">
    <property type="entry name" value="HTH_XRE"/>
    <property type="match status" value="1"/>
</dbReference>
<organism evidence="2 3">
    <name type="scientific">Enterococcus casseliflavus</name>
    <name type="common">Enterococcus flavescens</name>
    <dbReference type="NCBI Taxonomy" id="37734"/>
    <lineage>
        <taxon>Bacteria</taxon>
        <taxon>Bacillati</taxon>
        <taxon>Bacillota</taxon>
        <taxon>Bacilli</taxon>
        <taxon>Lactobacillales</taxon>
        <taxon>Enterococcaceae</taxon>
        <taxon>Enterococcus</taxon>
    </lineage>
</organism>
<dbReference type="PANTHER" id="PTHR37301:SF1">
    <property type="entry name" value="DNA-BINDING PROTEIN"/>
    <property type="match status" value="1"/>
</dbReference>
<dbReference type="SUPFAM" id="SSF47413">
    <property type="entry name" value="lambda repressor-like DNA-binding domains"/>
    <property type="match status" value="1"/>
</dbReference>
<name>A0A415EKA5_ENTCA</name>
<accession>A0A415EKA5</accession>
<dbReference type="PANTHER" id="PTHR37301">
    <property type="entry name" value="DNA-BINDING PROTEIN-RELATED"/>
    <property type="match status" value="1"/>
</dbReference>
<feature type="non-terminal residue" evidence="2">
    <location>
        <position position="177"/>
    </location>
</feature>
<sequence length="177" mass="20783">MLKNRLAVLLAERELTAAKVYEETGISRSTLSSLVNNSGDGVQYKTLDRLCNFLEIEPNDFFDYAPYIFEYELESYGEEKSSDIFSPKKEYFLNIKITQGLKKTMESMEFFFFNDSDKLPFERIEEANLYATLEILILIMILKKEFTDKLPFERIEEANLYATLEILILIMILKKEF</sequence>
<dbReference type="EMBL" id="QRMZ01000047">
    <property type="protein sequence ID" value="RHK02282.1"/>
    <property type="molecule type" value="Genomic_DNA"/>
</dbReference>
<dbReference type="Pfam" id="PF13443">
    <property type="entry name" value="HTH_26"/>
    <property type="match status" value="1"/>
</dbReference>
<dbReference type="AlphaFoldDB" id="A0A415EKA5"/>
<dbReference type="InterPro" id="IPR001387">
    <property type="entry name" value="Cro/C1-type_HTH"/>
</dbReference>
<evidence type="ECO:0000259" key="1">
    <source>
        <dbReference type="PROSITE" id="PS50943"/>
    </source>
</evidence>
<dbReference type="Proteomes" id="UP000286288">
    <property type="component" value="Unassembled WGS sequence"/>
</dbReference>
<proteinExistence type="predicted"/>
<gene>
    <name evidence="2" type="ORF">DW084_17990</name>
</gene>
<dbReference type="PROSITE" id="PS50943">
    <property type="entry name" value="HTH_CROC1"/>
    <property type="match status" value="1"/>
</dbReference>
<dbReference type="InterPro" id="IPR010982">
    <property type="entry name" value="Lambda_DNA-bd_dom_sf"/>
</dbReference>
<evidence type="ECO:0000313" key="3">
    <source>
        <dbReference type="Proteomes" id="UP000286288"/>
    </source>
</evidence>
<dbReference type="GO" id="GO:0003677">
    <property type="term" value="F:DNA binding"/>
    <property type="evidence" value="ECO:0007669"/>
    <property type="project" value="InterPro"/>
</dbReference>
<reference evidence="2 3" key="1">
    <citation type="submission" date="2018-08" db="EMBL/GenBank/DDBJ databases">
        <title>A genome reference for cultivated species of the human gut microbiota.</title>
        <authorList>
            <person name="Zou Y."/>
            <person name="Xue W."/>
            <person name="Luo G."/>
        </authorList>
    </citation>
    <scope>NUCLEOTIDE SEQUENCE [LARGE SCALE GENOMIC DNA]</scope>
    <source>
        <strain evidence="2 3">AF48-16</strain>
    </source>
</reference>
<comment type="caution">
    <text evidence="2">The sequence shown here is derived from an EMBL/GenBank/DDBJ whole genome shotgun (WGS) entry which is preliminary data.</text>
</comment>